<keyword evidence="4" id="KW-1185">Reference proteome</keyword>
<feature type="region of interest" description="Disordered" evidence="1">
    <location>
        <begin position="297"/>
        <end position="349"/>
    </location>
</feature>
<dbReference type="EMBL" id="QJNS01000035">
    <property type="protein sequence ID" value="RYO91861.1"/>
    <property type="molecule type" value="Genomic_DNA"/>
</dbReference>
<comment type="caution">
    <text evidence="3">The sequence shown here is derived from an EMBL/GenBank/DDBJ whole genome shotgun (WGS) entry which is preliminary data.</text>
</comment>
<name>A0ABY0HFG5_9PEZI</name>
<feature type="region of interest" description="Disordered" evidence="1">
    <location>
        <begin position="843"/>
        <end position="870"/>
    </location>
</feature>
<feature type="region of interest" description="Disordered" evidence="1">
    <location>
        <begin position="1"/>
        <end position="33"/>
    </location>
</feature>
<feature type="compositionally biased region" description="Basic and acidic residues" evidence="1">
    <location>
        <begin position="14"/>
        <end position="25"/>
    </location>
</feature>
<gene>
    <name evidence="3" type="ORF">DL762_001941</name>
</gene>
<feature type="compositionally biased region" description="Basic and acidic residues" evidence="1">
    <location>
        <begin position="1004"/>
        <end position="1015"/>
    </location>
</feature>
<evidence type="ECO:0000313" key="3">
    <source>
        <dbReference type="EMBL" id="RYO91861.1"/>
    </source>
</evidence>
<dbReference type="Proteomes" id="UP000294003">
    <property type="component" value="Unassembled WGS sequence"/>
</dbReference>
<feature type="transmembrane region" description="Helical" evidence="2">
    <location>
        <begin position="755"/>
        <end position="777"/>
    </location>
</feature>
<feature type="compositionally biased region" description="Basic and acidic residues" evidence="1">
    <location>
        <begin position="297"/>
        <end position="310"/>
    </location>
</feature>
<proteinExistence type="predicted"/>
<feature type="transmembrane region" description="Helical" evidence="2">
    <location>
        <begin position="783"/>
        <end position="805"/>
    </location>
</feature>
<keyword evidence="2" id="KW-0812">Transmembrane</keyword>
<reference evidence="3 4" key="1">
    <citation type="submission" date="2018-06" db="EMBL/GenBank/DDBJ databases">
        <title>Complete Genomes of Monosporascus.</title>
        <authorList>
            <person name="Robinson A.J."/>
            <person name="Natvig D.O."/>
        </authorList>
    </citation>
    <scope>NUCLEOTIDE SEQUENCE [LARGE SCALE GENOMIC DNA]</scope>
    <source>
        <strain evidence="3 4">CBS 609.92</strain>
    </source>
</reference>
<dbReference type="Gene3D" id="1.20.58.340">
    <property type="entry name" value="Magnesium transport protein CorA, transmembrane region"/>
    <property type="match status" value="1"/>
</dbReference>
<organism evidence="3 4">
    <name type="scientific">Monosporascus cannonballus</name>
    <dbReference type="NCBI Taxonomy" id="155416"/>
    <lineage>
        <taxon>Eukaryota</taxon>
        <taxon>Fungi</taxon>
        <taxon>Dikarya</taxon>
        <taxon>Ascomycota</taxon>
        <taxon>Pezizomycotina</taxon>
        <taxon>Sordariomycetes</taxon>
        <taxon>Xylariomycetidae</taxon>
        <taxon>Xylariales</taxon>
        <taxon>Xylariales incertae sedis</taxon>
        <taxon>Monosporascus</taxon>
    </lineage>
</organism>
<feature type="compositionally biased region" description="Basic and acidic residues" evidence="1">
    <location>
        <begin position="857"/>
        <end position="870"/>
    </location>
</feature>
<keyword evidence="2" id="KW-0472">Membrane</keyword>
<feature type="region of interest" description="Disordered" evidence="1">
    <location>
        <begin position="1004"/>
        <end position="1028"/>
    </location>
</feature>
<sequence>MIDDTLEDTSSPGGEEHKDMPKTAGEDPSGIPGDNSRANLHIEFVVRRNLEHILSVCSTPLKYERLVEGHSSAAEPTSDICPVAVTCGDVSCHRVCTSASFFAVWFLSVAARRLTKLKQREPDNLYVEYLLKRISVVCRGHFEWVSQKADRKADCFVANYWVTGNAMSTSGFSRQPEDSVTDTAFQLLKTRECIGFSHEGEACIPATDSIKKACESWVDTLEKLDRLTGRFGEVVSAVSLQDKAVSLNGFCPGQVNEITQEPVLFDREEDRDYYFHASFEIPFVLLTNAVRINDKYREQTNPSEVKEPYSPKRQSAAPQSDVRDYPQGRKVPPKRQQVSGEEQVRQTESMKKAVPFSRLFDSTAIAEIDEEWLCNYPLSLSNETGMADSEISKMLEDLIQQEGGSDVSGHVIMTAAKLRREKGVLDSDDNEWRSWVVDIPKTRRSRKWGRGDGIYPIYHTNAKLQEELTKPRTAENAKKRLIWLPKANVETALVCYLAIVDAEKPAISLFMNRHWNQEDYFFDDTTMMTNTWETELHLSFYHLAEHLGSGDIRPLSEDIFPHKETQIAKASMGFRFFGDFFDRYWTYPPFQYSDKEKGWRQRKVLELYLFEHILATVVKCSREILDEIKSELGVREGAFSSAILTSEDYFFSSVQWQRLQNALAVIEEKIEGVRMEVSKWETRERDRGKEKPRWTRNDERKYGGIIKKLVRLTNKQITNLHGVHAGIKSLKETLMRSQEQIRADLSLPGSEDIRFFTYVTVVFLPLGFAASIFSMSGNPGADLIVSLVICAIIALVITVFALLNAKTLGHIISRGFHLIDRYSRAKMKHSILMQKREDRNKEIHDEEAKGSHISRPAGKDGFSKDHGQRLHGRYEPITPRTEYTWRFGFLVAYILLEFPARRVAAAYDVLKTPSLTWIGFVDVALGVVSIPFFVVFGLIQICVFNAIDLLRLLFALVGWLVPAPPSLDQDSFKDSMRWLALPFDNLRPLRNIKLLVDKKRADWRRTQEGKDEGKRSKSPTGKRKDEDA</sequence>
<protein>
    <submittedName>
        <fullName evidence="3">Uncharacterized protein</fullName>
    </submittedName>
</protein>
<evidence type="ECO:0000256" key="1">
    <source>
        <dbReference type="SAM" id="MobiDB-lite"/>
    </source>
</evidence>
<evidence type="ECO:0000256" key="2">
    <source>
        <dbReference type="SAM" id="Phobius"/>
    </source>
</evidence>
<accession>A0ABY0HFG5</accession>
<feature type="transmembrane region" description="Helical" evidence="2">
    <location>
        <begin position="920"/>
        <end position="944"/>
    </location>
</feature>
<keyword evidence="2" id="KW-1133">Transmembrane helix</keyword>
<evidence type="ECO:0000313" key="4">
    <source>
        <dbReference type="Proteomes" id="UP000294003"/>
    </source>
</evidence>